<feature type="compositionally biased region" description="Basic and acidic residues" evidence="6">
    <location>
        <begin position="425"/>
        <end position="442"/>
    </location>
</feature>
<dbReference type="PANTHER" id="PTHR24349">
    <property type="entry name" value="SERINE/THREONINE-PROTEIN KINASE"/>
    <property type="match status" value="1"/>
</dbReference>
<dbReference type="Gene3D" id="1.25.40.10">
    <property type="entry name" value="Tetratricopeptide repeat domain"/>
    <property type="match status" value="2"/>
</dbReference>
<proteinExistence type="predicted"/>
<dbReference type="InterPro" id="IPR050205">
    <property type="entry name" value="CDPK_Ser/Thr_kinases"/>
</dbReference>
<comment type="caution">
    <text evidence="8">The sequence shown here is derived from an EMBL/GenBank/DDBJ whole genome shotgun (WGS) entry which is preliminary data.</text>
</comment>
<feature type="domain" description="Protein kinase" evidence="7">
    <location>
        <begin position="39"/>
        <end position="306"/>
    </location>
</feature>
<accession>A0ABR4G6T7</accession>
<dbReference type="Proteomes" id="UP001610563">
    <property type="component" value="Unassembled WGS sequence"/>
</dbReference>
<sequence length="778" mass="87896">MTALSELVEDAKLTVRFFPDYVSHEVFDPAVRGTREEKWKRDQFLGRGGFGTVWLERCLDDNDKVRAVKMVPRQSRSTHTTIDFTRELEAMIKFSQRKYARQFVNLFGWYEDIRSIYITMEYFPLGDLHSHLSGPLPETDVQVIVYQVLQGLEHLHNNGFAHRDLKPENIFVVQASPDWWIKIGDLGISKRVNQDTALRTRVGSPGYFAPEIVQQELYGSDTTSAEYTHAVDIWALGVMTHYMLTKLLPFRQLYDLLAYARGGEFPTSSLSEHRIGSEGQNLIQLLMATAPDDRLTVQLALQNAWVRHHLHSGNVEREQTPGETYMLKNSNATNAKPHDPIGATQSSTSQQIAPIGFSSDTSRSWFGSNEWTTQVVATRTLRDMLPSDMGLERSREPQDIVTFNKTELIQSSSELNAPRSLSQGEEPHGPQDAEKTLEHDTSTEDGGGTASSTVIMSGDTQHVLGIRYCQKGYYKQAELLFSEAYHLRRGRLGLDHKDTLSSLYMQAKALLSPFNRRAVGKLIEQHCIAEKDARGPLGPFTIAVCDELGGLFFAARAYHEAGMMASLMYENSARYNNPPPGQGSREKEFCIWKNAMCLFKQGQIPLARIYFTALKHRLEPGPTDIATKKFPFEGGSLRFGCKALFLDALCAFQDCQYAYPEDAFRNIHDHQCKVSGRFHHETLAALHMLGCAYHMQQKYKKAHAVFNEVYTARLEALGEDHKDTVFSAECLAISSQAQHSRLKRRFLNTHVPPIPVVKPTLEWERVPGSRADELVGVL</sequence>
<feature type="compositionally biased region" description="Polar residues" evidence="6">
    <location>
        <begin position="411"/>
        <end position="423"/>
    </location>
</feature>
<feature type="region of interest" description="Disordered" evidence="6">
    <location>
        <begin position="328"/>
        <end position="359"/>
    </location>
</feature>
<dbReference type="PROSITE" id="PS00108">
    <property type="entry name" value="PROTEIN_KINASE_ST"/>
    <property type="match status" value="1"/>
</dbReference>
<dbReference type="InterPro" id="IPR011009">
    <property type="entry name" value="Kinase-like_dom_sf"/>
</dbReference>
<keyword evidence="9" id="KW-1185">Reference proteome</keyword>
<evidence type="ECO:0000256" key="3">
    <source>
        <dbReference type="ARBA" id="ARBA00022741"/>
    </source>
</evidence>
<dbReference type="InterPro" id="IPR008271">
    <property type="entry name" value="Ser/Thr_kinase_AS"/>
</dbReference>
<keyword evidence="3" id="KW-0547">Nucleotide-binding</keyword>
<evidence type="ECO:0000313" key="8">
    <source>
        <dbReference type="EMBL" id="KAL2794740.1"/>
    </source>
</evidence>
<dbReference type="EMBL" id="JBFTWV010000041">
    <property type="protein sequence ID" value="KAL2794740.1"/>
    <property type="molecule type" value="Genomic_DNA"/>
</dbReference>
<evidence type="ECO:0000256" key="5">
    <source>
        <dbReference type="ARBA" id="ARBA00022840"/>
    </source>
</evidence>
<evidence type="ECO:0000313" key="9">
    <source>
        <dbReference type="Proteomes" id="UP001610563"/>
    </source>
</evidence>
<dbReference type="Pfam" id="PF00069">
    <property type="entry name" value="Pkinase"/>
    <property type="match status" value="1"/>
</dbReference>
<reference evidence="8 9" key="1">
    <citation type="submission" date="2024-07" db="EMBL/GenBank/DDBJ databases">
        <title>Section-level genome sequencing and comparative genomics of Aspergillus sections Usti and Cavernicolus.</title>
        <authorList>
            <consortium name="Lawrence Berkeley National Laboratory"/>
            <person name="Nybo J.L."/>
            <person name="Vesth T.C."/>
            <person name="Theobald S."/>
            <person name="Frisvad J.C."/>
            <person name="Larsen T.O."/>
            <person name="Kjaerboelling I."/>
            <person name="Rothschild-Mancinelli K."/>
            <person name="Lyhne E.K."/>
            <person name="Kogle M.E."/>
            <person name="Barry K."/>
            <person name="Clum A."/>
            <person name="Na H."/>
            <person name="Ledsgaard L."/>
            <person name="Lin J."/>
            <person name="Lipzen A."/>
            <person name="Kuo A."/>
            <person name="Riley R."/>
            <person name="Mondo S."/>
            <person name="Labutti K."/>
            <person name="Haridas S."/>
            <person name="Pangalinan J."/>
            <person name="Salamov A.A."/>
            <person name="Simmons B.A."/>
            <person name="Magnuson J.K."/>
            <person name="Chen J."/>
            <person name="Drula E."/>
            <person name="Henrissat B."/>
            <person name="Wiebenga A."/>
            <person name="Lubbers R.J."/>
            <person name="Gomes A.C."/>
            <person name="Makela M.R."/>
            <person name="Stajich J."/>
            <person name="Grigoriev I.V."/>
            <person name="Mortensen U.H."/>
            <person name="De Vries R.P."/>
            <person name="Baker S.E."/>
            <person name="Andersen M.R."/>
        </authorList>
    </citation>
    <scope>NUCLEOTIDE SEQUENCE [LARGE SCALE GENOMIC DNA]</scope>
    <source>
        <strain evidence="8 9">CBS 209.92</strain>
    </source>
</reference>
<gene>
    <name evidence="8" type="ORF">BJX66DRAFT_337533</name>
</gene>
<keyword evidence="1" id="KW-0723">Serine/threonine-protein kinase</keyword>
<dbReference type="InterPro" id="IPR000719">
    <property type="entry name" value="Prot_kinase_dom"/>
</dbReference>
<dbReference type="InterPro" id="IPR011990">
    <property type="entry name" value="TPR-like_helical_dom_sf"/>
</dbReference>
<evidence type="ECO:0000256" key="4">
    <source>
        <dbReference type="ARBA" id="ARBA00022777"/>
    </source>
</evidence>
<dbReference type="PROSITE" id="PS50011">
    <property type="entry name" value="PROTEIN_KINASE_DOM"/>
    <property type="match status" value="1"/>
</dbReference>
<evidence type="ECO:0000256" key="6">
    <source>
        <dbReference type="SAM" id="MobiDB-lite"/>
    </source>
</evidence>
<dbReference type="SUPFAM" id="SSF48452">
    <property type="entry name" value="TPR-like"/>
    <property type="match status" value="1"/>
</dbReference>
<feature type="region of interest" description="Disordered" evidence="6">
    <location>
        <begin position="411"/>
        <end position="454"/>
    </location>
</feature>
<evidence type="ECO:0000256" key="1">
    <source>
        <dbReference type="ARBA" id="ARBA00022527"/>
    </source>
</evidence>
<dbReference type="Pfam" id="PF13374">
    <property type="entry name" value="TPR_10"/>
    <property type="match status" value="1"/>
</dbReference>
<protein>
    <submittedName>
        <fullName evidence="8">Kinase-like domain-containing protein</fullName>
    </submittedName>
</protein>
<dbReference type="SUPFAM" id="SSF56112">
    <property type="entry name" value="Protein kinase-like (PK-like)"/>
    <property type="match status" value="1"/>
</dbReference>
<keyword evidence="4" id="KW-0418">Kinase</keyword>
<keyword evidence="5" id="KW-0067">ATP-binding</keyword>
<evidence type="ECO:0000259" key="7">
    <source>
        <dbReference type="PROSITE" id="PS50011"/>
    </source>
</evidence>
<feature type="compositionally biased region" description="Polar residues" evidence="6">
    <location>
        <begin position="343"/>
        <end position="359"/>
    </location>
</feature>
<dbReference type="Gene3D" id="1.10.510.10">
    <property type="entry name" value="Transferase(Phosphotransferase) domain 1"/>
    <property type="match status" value="1"/>
</dbReference>
<keyword evidence="2" id="KW-0808">Transferase</keyword>
<evidence type="ECO:0000256" key="2">
    <source>
        <dbReference type="ARBA" id="ARBA00022679"/>
    </source>
</evidence>
<organism evidence="8 9">
    <name type="scientific">Aspergillus keveii</name>
    <dbReference type="NCBI Taxonomy" id="714993"/>
    <lineage>
        <taxon>Eukaryota</taxon>
        <taxon>Fungi</taxon>
        <taxon>Dikarya</taxon>
        <taxon>Ascomycota</taxon>
        <taxon>Pezizomycotina</taxon>
        <taxon>Eurotiomycetes</taxon>
        <taxon>Eurotiomycetidae</taxon>
        <taxon>Eurotiales</taxon>
        <taxon>Aspergillaceae</taxon>
        <taxon>Aspergillus</taxon>
        <taxon>Aspergillus subgen. Nidulantes</taxon>
    </lineage>
</organism>
<dbReference type="SMART" id="SM00220">
    <property type="entry name" value="S_TKc"/>
    <property type="match status" value="1"/>
</dbReference>
<name>A0ABR4G6T7_9EURO</name>